<protein>
    <recommendedName>
        <fullName evidence="4">ADP-ribose 1''-phosphate phosphatase</fullName>
        <ecNumber evidence="3">3.1.3.84</ecNumber>
    </recommendedName>
</protein>
<sequence>MKITEIEGDLFDAPDGAVLIHACNCLGSWGGGIAKVFQNKYPAAYKIYNTHCRTLLKQKRPHTLVHSQTNDSKTVNLPLGTALIIPPQPQDYSSSSSTRGKDKKKHWIVCLFTSRAYGRGVSKPDVILENSVHAIRDMRKQLEEIFESNEDSQEWDGKVYSCRFNSGLFGVEWKASKAVLEEELDGMVGVEEVVVVRPEGEEE</sequence>
<keyword evidence="5" id="KW-0378">Hydrolase</keyword>
<dbReference type="PANTHER" id="PTHR12521">
    <property type="entry name" value="PROTEIN C6ORF130"/>
    <property type="match status" value="1"/>
</dbReference>
<dbReference type="AlphaFoldDB" id="A0A0B8MYU3"/>
<reference evidence="9" key="1">
    <citation type="journal article" date="2015" name="Genome Announc.">
        <title>Draft genome sequence of Talaromyces cellulolyticus strain Y-94, a source of lignocellulosic biomass-degrading enzymes.</title>
        <authorList>
            <person name="Fujii T."/>
            <person name="Koike H."/>
            <person name="Sawayama S."/>
            <person name="Yano S."/>
            <person name="Inoue H."/>
        </authorList>
    </citation>
    <scope>NUCLEOTIDE SEQUENCE [LARGE SCALE GENOMIC DNA]</scope>
    <source>
        <strain evidence="9">Y-94</strain>
    </source>
</reference>
<dbReference type="InterPro" id="IPR050892">
    <property type="entry name" value="ADP-ribose_metab_enzymes"/>
</dbReference>
<dbReference type="GO" id="GO:0004721">
    <property type="term" value="F:phosphoprotein phosphatase activity"/>
    <property type="evidence" value="ECO:0007669"/>
    <property type="project" value="UniProtKB-KW"/>
</dbReference>
<keyword evidence="5" id="KW-0904">Protein phosphatase</keyword>
<gene>
    <name evidence="8" type="ORF">TCE0_050f18189</name>
</gene>
<evidence type="ECO:0000259" key="7">
    <source>
        <dbReference type="PROSITE" id="PS51154"/>
    </source>
</evidence>
<dbReference type="Proteomes" id="UP000053095">
    <property type="component" value="Unassembled WGS sequence"/>
</dbReference>
<organism evidence="8 9">
    <name type="scientific">Talaromyces pinophilus</name>
    <name type="common">Penicillium pinophilum</name>
    <dbReference type="NCBI Taxonomy" id="128442"/>
    <lineage>
        <taxon>Eukaryota</taxon>
        <taxon>Fungi</taxon>
        <taxon>Dikarya</taxon>
        <taxon>Ascomycota</taxon>
        <taxon>Pezizomycotina</taxon>
        <taxon>Eurotiomycetes</taxon>
        <taxon>Eurotiomycetidae</taxon>
        <taxon>Eurotiales</taxon>
        <taxon>Trichocomaceae</taxon>
        <taxon>Talaromyces</taxon>
        <taxon>Talaromyces sect. Talaromyces</taxon>
    </lineage>
</organism>
<evidence type="ECO:0000256" key="1">
    <source>
        <dbReference type="ARBA" id="ARBA00002432"/>
    </source>
</evidence>
<evidence type="ECO:0000256" key="2">
    <source>
        <dbReference type="ARBA" id="ARBA00006575"/>
    </source>
</evidence>
<dbReference type="SUPFAM" id="SSF52949">
    <property type="entry name" value="Macro domain-like"/>
    <property type="match status" value="1"/>
</dbReference>
<dbReference type="Gene3D" id="3.40.220.10">
    <property type="entry name" value="Leucine Aminopeptidase, subunit E, domain 1"/>
    <property type="match status" value="1"/>
</dbReference>
<dbReference type="InterPro" id="IPR043472">
    <property type="entry name" value="Macro_dom-like"/>
</dbReference>
<evidence type="ECO:0000313" key="9">
    <source>
        <dbReference type="Proteomes" id="UP000053095"/>
    </source>
</evidence>
<name>A0A0B8MYU3_TALPI</name>
<accession>A0A0B8MYU3</accession>
<dbReference type="EC" id="3.1.3.84" evidence="3"/>
<evidence type="ECO:0000256" key="5">
    <source>
        <dbReference type="ARBA" id="ARBA00022912"/>
    </source>
</evidence>
<dbReference type="PROSITE" id="PS51154">
    <property type="entry name" value="MACRO"/>
    <property type="match status" value="1"/>
</dbReference>
<evidence type="ECO:0000256" key="3">
    <source>
        <dbReference type="ARBA" id="ARBA00012983"/>
    </source>
</evidence>
<dbReference type="PANTHER" id="PTHR12521:SF0">
    <property type="entry name" value="ADP-RIBOSE GLYCOHYDROLASE OARD1"/>
    <property type="match status" value="1"/>
</dbReference>
<proteinExistence type="inferred from homology"/>
<keyword evidence="9" id="KW-1185">Reference proteome</keyword>
<evidence type="ECO:0000313" key="8">
    <source>
        <dbReference type="EMBL" id="GAM43404.1"/>
    </source>
</evidence>
<comment type="catalytic activity">
    <reaction evidence="6">
        <text>ADP-alpha-D-ribose 1''-phosphate + H2O = ADP-D-ribose + phosphate</text>
        <dbReference type="Rhea" id="RHEA:25029"/>
        <dbReference type="ChEBI" id="CHEBI:15377"/>
        <dbReference type="ChEBI" id="CHEBI:43474"/>
        <dbReference type="ChEBI" id="CHEBI:57967"/>
        <dbReference type="ChEBI" id="CHEBI:58753"/>
        <dbReference type="EC" id="3.1.3.84"/>
    </reaction>
</comment>
<dbReference type="GO" id="GO:0140291">
    <property type="term" value="P:peptidyl-glutamate ADP-deribosylation"/>
    <property type="evidence" value="ECO:0007669"/>
    <property type="project" value="TreeGrafter"/>
</dbReference>
<dbReference type="EMBL" id="DF933846">
    <property type="protein sequence ID" value="GAM43404.1"/>
    <property type="molecule type" value="Genomic_DNA"/>
</dbReference>
<dbReference type="InterPro" id="IPR002589">
    <property type="entry name" value="Macro_dom"/>
</dbReference>
<comment type="similarity">
    <text evidence="2">Belongs to the POA1 family.</text>
</comment>
<evidence type="ECO:0000256" key="6">
    <source>
        <dbReference type="ARBA" id="ARBA00034427"/>
    </source>
</evidence>
<comment type="function">
    <text evidence="1">Highly specific phosphatase involved in the metabolism of ADP-ribose 1''-phosphate (Appr1p) which is produced as a consequence of tRNA splicing.</text>
</comment>
<evidence type="ECO:0000256" key="4">
    <source>
        <dbReference type="ARBA" id="ARBA00019744"/>
    </source>
</evidence>
<feature type="domain" description="Macro" evidence="7">
    <location>
        <begin position="1"/>
        <end position="203"/>
    </location>
</feature>